<evidence type="ECO:0000259" key="3">
    <source>
        <dbReference type="PROSITE" id="PS50211"/>
    </source>
</evidence>
<evidence type="ECO:0000256" key="1">
    <source>
        <dbReference type="ARBA" id="ARBA00022658"/>
    </source>
</evidence>
<dbReference type="Pfam" id="PF02141">
    <property type="entry name" value="DENN"/>
    <property type="match status" value="1"/>
</dbReference>
<dbReference type="PANTHER" id="PTHR15288">
    <property type="entry name" value="DENN DOMAIN-CONTAINING PROTEIN 2"/>
    <property type="match status" value="1"/>
</dbReference>
<protein>
    <submittedName>
        <fullName evidence="4">DENN domain containing 2A</fullName>
    </submittedName>
</protein>
<dbReference type="InterPro" id="IPR037516">
    <property type="entry name" value="Tripartite_DENN"/>
</dbReference>
<reference evidence="4" key="1">
    <citation type="submission" date="2023-09" db="UniProtKB">
        <authorList>
            <consortium name="Ensembl"/>
        </authorList>
    </citation>
    <scope>IDENTIFICATION</scope>
</reference>
<dbReference type="SMART" id="SM00801">
    <property type="entry name" value="dDENN"/>
    <property type="match status" value="1"/>
</dbReference>
<evidence type="ECO:0000313" key="4">
    <source>
        <dbReference type="Ensembl" id="ENSBMSP00010020890.1"/>
    </source>
</evidence>
<feature type="region of interest" description="Disordered" evidence="2">
    <location>
        <begin position="1"/>
        <end position="100"/>
    </location>
</feature>
<sequence length="774" mass="87198">MGREKGVATPAPGRKADGQEDYLTSCVTERRSHDGSRTRVAEAQDGTRLDAESREMRNKGVVKVGAQDAEQRQDLSQPARELAPSLGRGREPRLGKQRFQNDSLSVLKQVEKLEQALKDGSAGLDPQLPGTCYSPHCLPDKAEEGPTLPENRGGGSSSEFRAHHLDLEGREPAPEAAEERKGLGGRPCDQRLESVYRGLEDSPARPFISPPPKPRRTFKHDGEGDRDGNPGMSFRKDKRNLPPLPSLPPPPLPSSPPPSSVNRRLWSGRPKASADHRRSLPPSLPPSLSLSLSLSLSPPSPAHSQRLVNVKSRLKQAPRYPSLDRELIEYQERQLFEYFVVVSLHKKQAGAAYVPELTQQFPLKLERSFKFMREAEDQLKAIPQFCFPDAKDWTPVQQFTSETFSFVLTGEDGSRRFGYCRRLLPGGKGRRLPEVYCIVSRLGCFSLFSKILDEVEKRRGISPALVQPLMRSVMEAPFPALGKTIVVKNFLPGSGTEVIELCRPLDSRLEHVDFESLFSCLSVRHLLCVFASLLLERRVIFIADKLSTLSKCCHAMVAVIYPFTWQHTYIPVLPPAMIDIVCSPTPFLIGLLTSSLPLLRELPLEEVLVVDLVNNRFLRQMDDEDSILPRKLQVALERILEQRNDLASDQDDRSPDCNPLNEVVSEAFVRFFVEIVGHYSLFLTAGEREERTLQREAFRKAVSSKSLRRFLEVFMETQTFRGFIQERELRRQDAKGLFEVRAQEYLETLPSGEHSGVNKFLKGLGNKMKFLHKK</sequence>
<dbReference type="AlphaFoldDB" id="A0A8C0DM37"/>
<dbReference type="GO" id="GO:0015629">
    <property type="term" value="C:actin cytoskeleton"/>
    <property type="evidence" value="ECO:0007669"/>
    <property type="project" value="TreeGrafter"/>
</dbReference>
<dbReference type="FunFam" id="3.40.50.11500:FF:000004">
    <property type="entry name" value="DENN domain-containing protein 2C isoform X1"/>
    <property type="match status" value="1"/>
</dbReference>
<dbReference type="InterPro" id="IPR051942">
    <property type="entry name" value="DENN_domain_containing_2"/>
</dbReference>
<feature type="region of interest" description="Disordered" evidence="2">
    <location>
        <begin position="120"/>
        <end position="304"/>
    </location>
</feature>
<dbReference type="GO" id="GO:0005085">
    <property type="term" value="F:guanyl-nucleotide exchange factor activity"/>
    <property type="evidence" value="ECO:0007669"/>
    <property type="project" value="UniProtKB-KW"/>
</dbReference>
<dbReference type="GO" id="GO:0005829">
    <property type="term" value="C:cytosol"/>
    <property type="evidence" value="ECO:0007669"/>
    <property type="project" value="GOC"/>
</dbReference>
<evidence type="ECO:0000256" key="2">
    <source>
        <dbReference type="SAM" id="MobiDB-lite"/>
    </source>
</evidence>
<feature type="domain" description="UDENN" evidence="3">
    <location>
        <begin position="337"/>
        <end position="734"/>
    </location>
</feature>
<dbReference type="PANTHER" id="PTHR15288:SF3">
    <property type="entry name" value="DENN DOMAIN-CONTAINING PROTEIN 2A"/>
    <property type="match status" value="1"/>
</dbReference>
<dbReference type="Gene3D" id="3.30.450.200">
    <property type="match status" value="1"/>
</dbReference>
<feature type="compositionally biased region" description="Basic and acidic residues" evidence="2">
    <location>
        <begin position="160"/>
        <end position="203"/>
    </location>
</feature>
<dbReference type="InterPro" id="IPR005112">
    <property type="entry name" value="dDENN_dom"/>
</dbReference>
<dbReference type="Gene3D" id="3.40.50.11500">
    <property type="match status" value="1"/>
</dbReference>
<dbReference type="Pfam" id="PF03455">
    <property type="entry name" value="dDENN"/>
    <property type="match status" value="1"/>
</dbReference>
<dbReference type="InterPro" id="IPR001194">
    <property type="entry name" value="cDENN_dom"/>
</dbReference>
<dbReference type="OMA" id="CPAYVPL"/>
<dbReference type="InterPro" id="IPR005113">
    <property type="entry name" value="uDENN_dom"/>
</dbReference>
<keyword evidence="1" id="KW-0344">Guanine-nucleotide releasing factor</keyword>
<feature type="compositionally biased region" description="Pro residues" evidence="2">
    <location>
        <begin position="242"/>
        <end position="259"/>
    </location>
</feature>
<dbReference type="FunFam" id="3.30.450.200:FF:000001">
    <property type="entry name" value="DENN domain-containing protein 2A isoform X1"/>
    <property type="match status" value="1"/>
</dbReference>
<dbReference type="InterPro" id="IPR043153">
    <property type="entry name" value="DENN_C"/>
</dbReference>
<organism evidence="4">
    <name type="scientific">Balaenoptera musculus</name>
    <name type="common">Blue whale</name>
    <dbReference type="NCBI Taxonomy" id="9771"/>
    <lineage>
        <taxon>Eukaryota</taxon>
        <taxon>Metazoa</taxon>
        <taxon>Chordata</taxon>
        <taxon>Craniata</taxon>
        <taxon>Vertebrata</taxon>
        <taxon>Euteleostomi</taxon>
        <taxon>Mammalia</taxon>
        <taxon>Eutheria</taxon>
        <taxon>Laurasiatheria</taxon>
        <taxon>Artiodactyla</taxon>
        <taxon>Whippomorpha</taxon>
        <taxon>Cetacea</taxon>
        <taxon>Mysticeti</taxon>
        <taxon>Balaenopteridae</taxon>
        <taxon>Balaenoptera</taxon>
    </lineage>
</organism>
<proteinExistence type="predicted"/>
<dbReference type="SMART" id="SM00799">
    <property type="entry name" value="DENN"/>
    <property type="match status" value="1"/>
</dbReference>
<dbReference type="SMART" id="SM00800">
    <property type="entry name" value="uDENN"/>
    <property type="match status" value="1"/>
</dbReference>
<dbReference type="Pfam" id="PF03456">
    <property type="entry name" value="uDENN"/>
    <property type="match status" value="1"/>
</dbReference>
<dbReference type="PROSITE" id="PS50211">
    <property type="entry name" value="DENN"/>
    <property type="match status" value="1"/>
</dbReference>
<dbReference type="GO" id="GO:0042147">
    <property type="term" value="P:retrograde transport, endosome to Golgi"/>
    <property type="evidence" value="ECO:0007669"/>
    <property type="project" value="TreeGrafter"/>
</dbReference>
<feature type="compositionally biased region" description="Basic and acidic residues" evidence="2">
    <location>
        <begin position="28"/>
        <end position="58"/>
    </location>
</feature>
<dbReference type="Ensembl" id="ENSBMST00010023053.1">
    <property type="protein sequence ID" value="ENSBMSP00010020890.1"/>
    <property type="gene ID" value="ENSBMSG00010015079.1"/>
</dbReference>
<dbReference type="GeneTree" id="ENSGT00950000182931"/>
<feature type="compositionally biased region" description="Basic and acidic residues" evidence="2">
    <location>
        <begin position="219"/>
        <end position="228"/>
    </location>
</feature>
<name>A0A8C0DM37_BALMU</name>
<accession>A0A8C0DM37</accession>
<feature type="compositionally biased region" description="Low complexity" evidence="2">
    <location>
        <begin position="286"/>
        <end position="297"/>
    </location>
</feature>